<reference evidence="1 2" key="1">
    <citation type="submission" date="2020-08" db="EMBL/GenBank/DDBJ databases">
        <title>Genome public.</title>
        <authorList>
            <person name="Liu C."/>
            <person name="Sun Q."/>
        </authorList>
    </citation>
    <scope>NUCLEOTIDE SEQUENCE [LARGE SCALE GENOMIC DNA]</scope>
    <source>
        <strain evidence="1 2">NSJ-13</strain>
    </source>
</reference>
<accession>A0ABR7G974</accession>
<organism evidence="1 2">
    <name type="scientific">Ruminococcus hominis</name>
    <dbReference type="NCBI Taxonomy" id="2763065"/>
    <lineage>
        <taxon>Bacteria</taxon>
        <taxon>Bacillati</taxon>
        <taxon>Bacillota</taxon>
        <taxon>Clostridia</taxon>
        <taxon>Eubacteriales</taxon>
        <taxon>Oscillospiraceae</taxon>
        <taxon>Ruminococcus</taxon>
    </lineage>
</organism>
<sequence>MKEQVEDAQFLRGLSASYRKGKLRMHNFNEEHLHVIENMGCRCKICKGSIFKSQKRQDADAIVHARQAEKYLQAQRKVSCRYNSCQKSICNSEYQGLADTSVVKKASATANNLMI</sequence>
<evidence type="ECO:0000313" key="2">
    <source>
        <dbReference type="Proteomes" id="UP000631576"/>
    </source>
</evidence>
<protein>
    <submittedName>
        <fullName evidence="1">Uncharacterized protein</fullName>
    </submittedName>
</protein>
<gene>
    <name evidence="1" type="ORF">H8S40_10555</name>
</gene>
<keyword evidence="2" id="KW-1185">Reference proteome</keyword>
<dbReference type="Proteomes" id="UP000631576">
    <property type="component" value="Unassembled WGS sequence"/>
</dbReference>
<comment type="caution">
    <text evidence="1">The sequence shown here is derived from an EMBL/GenBank/DDBJ whole genome shotgun (WGS) entry which is preliminary data.</text>
</comment>
<proteinExistence type="predicted"/>
<evidence type="ECO:0000313" key="1">
    <source>
        <dbReference type="EMBL" id="MBC5683994.1"/>
    </source>
</evidence>
<dbReference type="EMBL" id="JACOPE010000001">
    <property type="protein sequence ID" value="MBC5683994.1"/>
    <property type="molecule type" value="Genomic_DNA"/>
</dbReference>
<name>A0ABR7G974_9FIRM</name>